<dbReference type="GeneID" id="42304497"/>
<dbReference type="EMBL" id="LGUG01000004">
    <property type="protein sequence ID" value="KON94883.1"/>
    <property type="molecule type" value="Genomic_DNA"/>
</dbReference>
<organism evidence="1 3">
    <name type="scientific">Aneurinibacillus migulanus</name>
    <name type="common">Bacillus migulanus</name>
    <dbReference type="NCBI Taxonomy" id="47500"/>
    <lineage>
        <taxon>Bacteria</taxon>
        <taxon>Bacillati</taxon>
        <taxon>Bacillota</taxon>
        <taxon>Bacilli</taxon>
        <taxon>Bacillales</taxon>
        <taxon>Paenibacillaceae</taxon>
        <taxon>Aneurinibacillus group</taxon>
        <taxon>Aneurinibacillus</taxon>
    </lineage>
</organism>
<keyword evidence="3" id="KW-1185">Reference proteome</keyword>
<name>A0A0D1XZM1_ANEMI</name>
<reference evidence="1 3" key="1">
    <citation type="submission" date="2015-07" db="EMBL/GenBank/DDBJ databases">
        <title>Fjat-14205 dsm 2895.</title>
        <authorList>
            <person name="Liu B."/>
            <person name="Wang J."/>
            <person name="Zhu Y."/>
            <person name="Liu G."/>
            <person name="Chen Q."/>
            <person name="Chen Z."/>
            <person name="Lan J."/>
            <person name="Che J."/>
            <person name="Ge C."/>
            <person name="Shi H."/>
            <person name="Pan Z."/>
            <person name="Liu X."/>
        </authorList>
    </citation>
    <scope>NUCLEOTIDE SEQUENCE [LARGE SCALE GENOMIC DNA]</scope>
    <source>
        <strain evidence="1 3">DSM 2895</strain>
    </source>
</reference>
<dbReference type="Proteomes" id="UP000182836">
    <property type="component" value="Unassembled WGS sequence"/>
</dbReference>
<reference evidence="2 4" key="2">
    <citation type="submission" date="2016-10" db="EMBL/GenBank/DDBJ databases">
        <authorList>
            <person name="de Groot N.N."/>
        </authorList>
    </citation>
    <scope>NUCLEOTIDE SEQUENCE [LARGE SCALE GENOMIC DNA]</scope>
    <source>
        <strain evidence="2 4">DSM 2895</strain>
    </source>
</reference>
<dbReference type="STRING" id="47500.AF333_04655"/>
<evidence type="ECO:0000313" key="4">
    <source>
        <dbReference type="Proteomes" id="UP000182836"/>
    </source>
</evidence>
<proteinExistence type="predicted"/>
<dbReference type="EMBL" id="FNED01000009">
    <property type="protein sequence ID" value="SDI92670.1"/>
    <property type="molecule type" value="Genomic_DNA"/>
</dbReference>
<evidence type="ECO:0000313" key="1">
    <source>
        <dbReference type="EMBL" id="KON94883.1"/>
    </source>
</evidence>
<evidence type="ECO:0000313" key="2">
    <source>
        <dbReference type="EMBL" id="SDI92670.1"/>
    </source>
</evidence>
<evidence type="ECO:0008006" key="5">
    <source>
        <dbReference type="Google" id="ProtNLM"/>
    </source>
</evidence>
<dbReference type="Gene3D" id="2.40.10.370">
    <property type="entry name" value="Protein of unknown function DUF3599"/>
    <property type="match status" value="1"/>
</dbReference>
<dbReference type="RefSeq" id="WP_043065039.1">
    <property type="nucleotide sequence ID" value="NZ_BJOA01000067.1"/>
</dbReference>
<protein>
    <recommendedName>
        <fullName evidence="5">Phage protein</fullName>
    </recommendedName>
</protein>
<dbReference type="PATRIC" id="fig|47500.8.peg.5457"/>
<dbReference type="AlphaFoldDB" id="A0A0D1XZM1"/>
<accession>A0A0D1XZM1</accession>
<gene>
    <name evidence="1" type="ORF">AF333_04655</name>
    <name evidence="2" type="ORF">SAMN04487909_109117</name>
</gene>
<dbReference type="Proteomes" id="UP000037269">
    <property type="component" value="Unassembled WGS sequence"/>
</dbReference>
<dbReference type="InterPro" id="IPR038667">
    <property type="entry name" value="XkdH-like_sf"/>
</dbReference>
<evidence type="ECO:0000313" key="3">
    <source>
        <dbReference type="Proteomes" id="UP000037269"/>
    </source>
</evidence>
<dbReference type="OrthoDB" id="2942871at2"/>
<sequence length="117" mass="13144">MTEADILAETYWHRMEIRGTMEVKKPWGETVIEDDVLKGSDIPCSFSVGIGRNTTQTEGPNDIAYDGKVFCRPDVNVITGDSITVTFENGWIRKFVANEPMYYPSHIEIPVTREGTG</sequence>